<dbReference type="GO" id="GO:0006424">
    <property type="term" value="P:glutamyl-tRNA aminoacylation"/>
    <property type="evidence" value="ECO:0007669"/>
    <property type="project" value="TreeGrafter"/>
</dbReference>
<dbReference type="AlphaFoldDB" id="A0AAV8YU09"/>
<dbReference type="EMBL" id="JAPWTK010000048">
    <property type="protein sequence ID" value="KAJ8954379.1"/>
    <property type="molecule type" value="Genomic_DNA"/>
</dbReference>
<comment type="caution">
    <text evidence="10">The sequence shown here is derived from an EMBL/GenBank/DDBJ whole genome shotgun (WGS) entry which is preliminary data.</text>
</comment>
<dbReference type="Gene3D" id="3.40.50.620">
    <property type="entry name" value="HUPs"/>
    <property type="match status" value="1"/>
</dbReference>
<evidence type="ECO:0000256" key="3">
    <source>
        <dbReference type="ARBA" id="ARBA00022741"/>
    </source>
</evidence>
<evidence type="ECO:0000256" key="4">
    <source>
        <dbReference type="ARBA" id="ARBA00022840"/>
    </source>
</evidence>
<gene>
    <name evidence="10" type="ORF">NQ318_011052</name>
</gene>
<keyword evidence="4 7" id="KW-0067">ATP-binding</keyword>
<evidence type="ECO:0000256" key="2">
    <source>
        <dbReference type="ARBA" id="ARBA00022598"/>
    </source>
</evidence>
<evidence type="ECO:0000256" key="1">
    <source>
        <dbReference type="ARBA" id="ARBA00007894"/>
    </source>
</evidence>
<dbReference type="InterPro" id="IPR020751">
    <property type="entry name" value="aa-tRNA-synth_I_codon-bd_sub2"/>
</dbReference>
<dbReference type="GO" id="GO:0005524">
    <property type="term" value="F:ATP binding"/>
    <property type="evidence" value="ECO:0007669"/>
    <property type="project" value="UniProtKB-KW"/>
</dbReference>
<evidence type="ECO:0000259" key="9">
    <source>
        <dbReference type="Pfam" id="PF19269"/>
    </source>
</evidence>
<dbReference type="Pfam" id="PF00749">
    <property type="entry name" value="tRNA-synt_1c"/>
    <property type="match status" value="1"/>
</dbReference>
<evidence type="ECO:0000256" key="6">
    <source>
        <dbReference type="ARBA" id="ARBA00023146"/>
    </source>
</evidence>
<dbReference type="GO" id="GO:0004818">
    <property type="term" value="F:glutamate-tRNA ligase activity"/>
    <property type="evidence" value="ECO:0007669"/>
    <property type="project" value="TreeGrafter"/>
</dbReference>
<keyword evidence="5 7" id="KW-0648">Protein biosynthesis</keyword>
<reference evidence="10" key="1">
    <citation type="journal article" date="2023" name="Insect Mol. Biol.">
        <title>Genome sequencing provides insights into the evolution of gene families encoding plant cell wall-degrading enzymes in longhorned beetles.</title>
        <authorList>
            <person name="Shin N.R."/>
            <person name="Okamura Y."/>
            <person name="Kirsch R."/>
            <person name="Pauchet Y."/>
        </authorList>
    </citation>
    <scope>NUCLEOTIDE SEQUENCE</scope>
    <source>
        <strain evidence="10">AMC_N1</strain>
    </source>
</reference>
<keyword evidence="3 7" id="KW-0547">Nucleotide-binding</keyword>
<feature type="domain" description="Aminoacyl-tRNA synthetase class I anticodon-binding" evidence="9">
    <location>
        <begin position="165"/>
        <end position="258"/>
    </location>
</feature>
<protein>
    <recommendedName>
        <fullName evidence="12">Glutamyl-tRNA synthetase</fullName>
    </recommendedName>
</protein>
<dbReference type="Proteomes" id="UP001162162">
    <property type="component" value="Unassembled WGS sequence"/>
</dbReference>
<accession>A0AAV8YU09</accession>
<evidence type="ECO:0008006" key="12">
    <source>
        <dbReference type="Google" id="ProtNLM"/>
    </source>
</evidence>
<dbReference type="SUPFAM" id="SSF52374">
    <property type="entry name" value="Nucleotidylyl transferase"/>
    <property type="match status" value="1"/>
</dbReference>
<dbReference type="Pfam" id="PF19269">
    <property type="entry name" value="Anticodon_2"/>
    <property type="match status" value="1"/>
</dbReference>
<sequence length="267" mass="31236">MGITHVLRGVEWQVSTPKHILLYRAFNWTPPFYGHLPLLMNADGTKLSKRQGDIRISHYKDSHIFPLALINFIVHSGGGFAKDLERNVRPKCYTIDELAAQFDISRINTHSGKLMSERLLEFNRLELKRKLQDNIEENKLVQEVKIMVQQKYGERISDNYLSLNVSEEHIKNILRWASNRIGTLSDLISKELEFIWLIPKTQTTQQSDVNVIELLKDKLETENDFRTENLNMFLKSFCKENDIKYSSFMKMLRSVLAGLRRDLVLRK</sequence>
<dbReference type="PANTHER" id="PTHR43311:SF2">
    <property type="entry name" value="GLUTAMATE--TRNA LIGASE, MITOCHONDRIAL-RELATED"/>
    <property type="match status" value="1"/>
</dbReference>
<evidence type="ECO:0000256" key="7">
    <source>
        <dbReference type="RuleBase" id="RU363037"/>
    </source>
</evidence>
<comment type="similarity">
    <text evidence="1">Belongs to the class-I aminoacyl-tRNA synthetase family. Glutamate--tRNA ligase type 1 subfamily.</text>
</comment>
<dbReference type="InterPro" id="IPR020058">
    <property type="entry name" value="Glu/Gln-tRNA-synth_Ib_cat-dom"/>
</dbReference>
<dbReference type="GO" id="GO:0000049">
    <property type="term" value="F:tRNA binding"/>
    <property type="evidence" value="ECO:0007669"/>
    <property type="project" value="InterPro"/>
</dbReference>
<evidence type="ECO:0000259" key="8">
    <source>
        <dbReference type="Pfam" id="PF00749"/>
    </source>
</evidence>
<dbReference type="InterPro" id="IPR049940">
    <property type="entry name" value="GluQ/Sye"/>
</dbReference>
<organism evidence="10 11">
    <name type="scientific">Aromia moschata</name>
    <dbReference type="NCBI Taxonomy" id="1265417"/>
    <lineage>
        <taxon>Eukaryota</taxon>
        <taxon>Metazoa</taxon>
        <taxon>Ecdysozoa</taxon>
        <taxon>Arthropoda</taxon>
        <taxon>Hexapoda</taxon>
        <taxon>Insecta</taxon>
        <taxon>Pterygota</taxon>
        <taxon>Neoptera</taxon>
        <taxon>Endopterygota</taxon>
        <taxon>Coleoptera</taxon>
        <taxon>Polyphaga</taxon>
        <taxon>Cucujiformia</taxon>
        <taxon>Chrysomeloidea</taxon>
        <taxon>Cerambycidae</taxon>
        <taxon>Cerambycinae</taxon>
        <taxon>Callichromatini</taxon>
        <taxon>Aromia</taxon>
    </lineage>
</organism>
<dbReference type="SUPFAM" id="SSF48163">
    <property type="entry name" value="An anticodon-binding domain of class I aminoacyl-tRNA synthetases"/>
    <property type="match status" value="1"/>
</dbReference>
<keyword evidence="2 7" id="KW-0436">Ligase</keyword>
<dbReference type="PANTHER" id="PTHR43311">
    <property type="entry name" value="GLUTAMATE--TRNA LIGASE"/>
    <property type="match status" value="1"/>
</dbReference>
<dbReference type="Gene3D" id="1.10.10.350">
    <property type="match status" value="1"/>
</dbReference>
<keyword evidence="6 7" id="KW-0030">Aminoacyl-tRNA synthetase</keyword>
<dbReference type="GO" id="GO:0005739">
    <property type="term" value="C:mitochondrion"/>
    <property type="evidence" value="ECO:0007669"/>
    <property type="project" value="TreeGrafter"/>
</dbReference>
<dbReference type="InterPro" id="IPR045462">
    <property type="entry name" value="aa-tRNA-synth_I_cd-bd"/>
</dbReference>
<evidence type="ECO:0000313" key="10">
    <source>
        <dbReference type="EMBL" id="KAJ8954379.1"/>
    </source>
</evidence>
<keyword evidence="11" id="KW-1185">Reference proteome</keyword>
<dbReference type="InterPro" id="IPR014729">
    <property type="entry name" value="Rossmann-like_a/b/a_fold"/>
</dbReference>
<proteinExistence type="inferred from homology"/>
<name>A0AAV8YU09_9CUCU</name>
<evidence type="ECO:0000313" key="11">
    <source>
        <dbReference type="Proteomes" id="UP001162162"/>
    </source>
</evidence>
<evidence type="ECO:0000256" key="5">
    <source>
        <dbReference type="ARBA" id="ARBA00022917"/>
    </source>
</evidence>
<feature type="domain" description="Glutamyl/glutaminyl-tRNA synthetase class Ib catalytic" evidence="8">
    <location>
        <begin position="1"/>
        <end position="84"/>
    </location>
</feature>
<dbReference type="InterPro" id="IPR008925">
    <property type="entry name" value="aa_tRNA-synth_I_cd-bd_sf"/>
</dbReference>